<accession>A0A2K3K8K2</accession>
<evidence type="ECO:0000313" key="2">
    <source>
        <dbReference type="Proteomes" id="UP000236291"/>
    </source>
</evidence>
<comment type="caution">
    <text evidence="1">The sequence shown here is derived from an EMBL/GenBank/DDBJ whole genome shotgun (WGS) entry which is preliminary data.</text>
</comment>
<evidence type="ECO:0000313" key="1">
    <source>
        <dbReference type="EMBL" id="PNX62610.1"/>
    </source>
</evidence>
<dbReference type="EMBL" id="ASHM01088153">
    <property type="protein sequence ID" value="PNX62610.1"/>
    <property type="molecule type" value="Genomic_DNA"/>
</dbReference>
<organism evidence="1 2">
    <name type="scientific">Trifolium pratense</name>
    <name type="common">Red clover</name>
    <dbReference type="NCBI Taxonomy" id="57577"/>
    <lineage>
        <taxon>Eukaryota</taxon>
        <taxon>Viridiplantae</taxon>
        <taxon>Streptophyta</taxon>
        <taxon>Embryophyta</taxon>
        <taxon>Tracheophyta</taxon>
        <taxon>Spermatophyta</taxon>
        <taxon>Magnoliopsida</taxon>
        <taxon>eudicotyledons</taxon>
        <taxon>Gunneridae</taxon>
        <taxon>Pentapetalae</taxon>
        <taxon>rosids</taxon>
        <taxon>fabids</taxon>
        <taxon>Fabales</taxon>
        <taxon>Fabaceae</taxon>
        <taxon>Papilionoideae</taxon>
        <taxon>50 kb inversion clade</taxon>
        <taxon>NPAAA clade</taxon>
        <taxon>Hologalegina</taxon>
        <taxon>IRL clade</taxon>
        <taxon>Trifolieae</taxon>
        <taxon>Trifolium</taxon>
    </lineage>
</organism>
<gene>
    <name evidence="1" type="ORF">L195_g053073</name>
</gene>
<name>A0A2K3K8K2_TRIPR</name>
<reference evidence="1 2" key="2">
    <citation type="journal article" date="2017" name="Front. Plant Sci.">
        <title>Gene Classification and Mining of Molecular Markers Useful in Red Clover (Trifolium pratense) Breeding.</title>
        <authorList>
            <person name="Istvanek J."/>
            <person name="Dluhosova J."/>
            <person name="Dluhos P."/>
            <person name="Patkova L."/>
            <person name="Nedelnik J."/>
            <person name="Repkova J."/>
        </authorList>
    </citation>
    <scope>NUCLEOTIDE SEQUENCE [LARGE SCALE GENOMIC DNA]</scope>
    <source>
        <strain evidence="2">cv. Tatra</strain>
        <tissue evidence="1">Young leaves</tissue>
    </source>
</reference>
<reference evidence="1 2" key="1">
    <citation type="journal article" date="2014" name="Am. J. Bot.">
        <title>Genome assembly and annotation for red clover (Trifolium pratense; Fabaceae).</title>
        <authorList>
            <person name="Istvanek J."/>
            <person name="Jaros M."/>
            <person name="Krenek A."/>
            <person name="Repkova J."/>
        </authorList>
    </citation>
    <scope>NUCLEOTIDE SEQUENCE [LARGE SCALE GENOMIC DNA]</scope>
    <source>
        <strain evidence="2">cv. Tatra</strain>
        <tissue evidence="1">Young leaves</tissue>
    </source>
</reference>
<dbReference type="AlphaFoldDB" id="A0A2K3K8K2"/>
<proteinExistence type="predicted"/>
<dbReference type="Proteomes" id="UP000236291">
    <property type="component" value="Unassembled WGS sequence"/>
</dbReference>
<sequence>MLPPSPLSSCCVAGNFILDCYCVGGQFIPMRAVLLEAIHELDYHDPIRPNLLERARLLRRSHFVGSISISVSFHDFGLFSLKKPSSLAACCME</sequence>
<protein>
    <submittedName>
        <fullName evidence="1">Uncharacterized protein</fullName>
    </submittedName>
</protein>